<evidence type="ECO:0000313" key="2">
    <source>
        <dbReference type="Proteomes" id="UP000298061"/>
    </source>
</evidence>
<name>A0A4Y9ZMI1_9AGAM</name>
<dbReference type="AlphaFoldDB" id="A0A4Y9ZMI1"/>
<comment type="caution">
    <text evidence="1">The sequence shown here is derived from an EMBL/GenBank/DDBJ whole genome shotgun (WGS) entry which is preliminary data.</text>
</comment>
<sequence length="180" mass="20076">MSTSNNPNPSRVRIRDIRILSAKELSKKLDIWLDETPFEDFALNAQMQPDKAWAMGDGALVSEALMIQSYLHQSSFSPGAKKKSVSVHVKADELRAAIGALTGRVEHERERDGATFIIGVELDGAIMDHTDPVKIMLKDVKVTGLKTKNKVHLRLMIDNNTLHSAVIRGESLCTWTDQFH</sequence>
<evidence type="ECO:0000313" key="1">
    <source>
        <dbReference type="EMBL" id="TFY74639.1"/>
    </source>
</evidence>
<accession>A0A4Y9ZMI1</accession>
<proteinExistence type="predicted"/>
<feature type="non-terminal residue" evidence="1">
    <location>
        <position position="180"/>
    </location>
</feature>
<keyword evidence="2" id="KW-1185">Reference proteome</keyword>
<gene>
    <name evidence="1" type="ORF">EWM64_g9372</name>
</gene>
<dbReference type="EMBL" id="SFCI01001969">
    <property type="protein sequence ID" value="TFY74639.1"/>
    <property type="molecule type" value="Genomic_DNA"/>
</dbReference>
<protein>
    <submittedName>
        <fullName evidence="1">Uncharacterized protein</fullName>
    </submittedName>
</protein>
<reference evidence="1 2" key="1">
    <citation type="submission" date="2019-02" db="EMBL/GenBank/DDBJ databases">
        <title>Genome sequencing of the rare red list fungi Hericium alpestre (H. flagellum).</title>
        <authorList>
            <person name="Buettner E."/>
            <person name="Kellner H."/>
        </authorList>
    </citation>
    <scope>NUCLEOTIDE SEQUENCE [LARGE SCALE GENOMIC DNA]</scope>
    <source>
        <strain evidence="1 2">DSM 108284</strain>
    </source>
</reference>
<organism evidence="1 2">
    <name type="scientific">Hericium alpestre</name>
    <dbReference type="NCBI Taxonomy" id="135208"/>
    <lineage>
        <taxon>Eukaryota</taxon>
        <taxon>Fungi</taxon>
        <taxon>Dikarya</taxon>
        <taxon>Basidiomycota</taxon>
        <taxon>Agaricomycotina</taxon>
        <taxon>Agaricomycetes</taxon>
        <taxon>Russulales</taxon>
        <taxon>Hericiaceae</taxon>
        <taxon>Hericium</taxon>
    </lineage>
</organism>
<dbReference type="Proteomes" id="UP000298061">
    <property type="component" value="Unassembled WGS sequence"/>
</dbReference>